<comment type="caution">
    <text evidence="3">The sequence shown here is derived from an EMBL/GenBank/DDBJ whole genome shotgun (WGS) entry which is preliminary data.</text>
</comment>
<dbReference type="SUPFAM" id="SSF54909">
    <property type="entry name" value="Dimeric alpha+beta barrel"/>
    <property type="match status" value="1"/>
</dbReference>
<protein>
    <submittedName>
        <fullName evidence="3">Uncharacterized protein YciI</fullName>
    </submittedName>
</protein>
<proteinExistence type="inferred from homology"/>
<feature type="domain" description="YCII-related" evidence="2">
    <location>
        <begin position="24"/>
        <end position="93"/>
    </location>
</feature>
<evidence type="ECO:0000313" key="3">
    <source>
        <dbReference type="EMBL" id="MDQ0360344.1"/>
    </source>
</evidence>
<dbReference type="RefSeq" id="WP_307406175.1">
    <property type="nucleotide sequence ID" value="NZ_JAUSUR010000001.1"/>
</dbReference>
<dbReference type="Gene3D" id="3.30.70.1060">
    <property type="entry name" value="Dimeric alpha+beta barrel"/>
    <property type="match status" value="1"/>
</dbReference>
<comment type="similarity">
    <text evidence="1">Belongs to the YciI family.</text>
</comment>
<reference evidence="3 4" key="1">
    <citation type="submission" date="2023-07" db="EMBL/GenBank/DDBJ databases">
        <title>Genomic Encyclopedia of Type Strains, Phase IV (KMG-IV): sequencing the most valuable type-strain genomes for metagenomic binning, comparative biology and taxonomic classification.</title>
        <authorList>
            <person name="Goeker M."/>
        </authorList>
    </citation>
    <scope>NUCLEOTIDE SEQUENCE [LARGE SCALE GENOMIC DNA]</scope>
    <source>
        <strain evidence="3 4">DSM 16784</strain>
    </source>
</reference>
<dbReference type="InterPro" id="IPR011008">
    <property type="entry name" value="Dimeric_a/b-barrel"/>
</dbReference>
<accession>A0ABU0E0C8</accession>
<organism evidence="3 4">
    <name type="scientific">Breznakia pachnodae</name>
    <dbReference type="NCBI Taxonomy" id="265178"/>
    <lineage>
        <taxon>Bacteria</taxon>
        <taxon>Bacillati</taxon>
        <taxon>Bacillota</taxon>
        <taxon>Erysipelotrichia</taxon>
        <taxon>Erysipelotrichales</taxon>
        <taxon>Erysipelotrichaceae</taxon>
        <taxon>Breznakia</taxon>
    </lineage>
</organism>
<sequence>MKLKEGSILYARLDFKIGEEWETEKEAMESMQYLQNLAKDRYLEAGLLGDLEAQKFEGALVIFEASSYEEAEELTKNDPIIKKGFYRYELYKWNIGLVSDKVGK</sequence>
<keyword evidence="4" id="KW-1185">Reference proteome</keyword>
<dbReference type="EMBL" id="JAUSUR010000001">
    <property type="protein sequence ID" value="MDQ0360344.1"/>
    <property type="molecule type" value="Genomic_DNA"/>
</dbReference>
<gene>
    <name evidence="3" type="ORF">J2S15_001075</name>
</gene>
<dbReference type="InterPro" id="IPR005545">
    <property type="entry name" value="YCII"/>
</dbReference>
<name>A0ABU0E0C8_9FIRM</name>
<evidence type="ECO:0000313" key="4">
    <source>
        <dbReference type="Proteomes" id="UP001230220"/>
    </source>
</evidence>
<evidence type="ECO:0000256" key="1">
    <source>
        <dbReference type="ARBA" id="ARBA00007689"/>
    </source>
</evidence>
<dbReference type="Pfam" id="PF03795">
    <property type="entry name" value="YCII"/>
    <property type="match status" value="1"/>
</dbReference>
<dbReference type="Proteomes" id="UP001230220">
    <property type="component" value="Unassembled WGS sequence"/>
</dbReference>
<evidence type="ECO:0000259" key="2">
    <source>
        <dbReference type="Pfam" id="PF03795"/>
    </source>
</evidence>